<gene>
    <name evidence="5" type="ORF">V9T40_001296</name>
</gene>
<evidence type="ECO:0000313" key="5">
    <source>
        <dbReference type="EMBL" id="KAK7580667.1"/>
    </source>
</evidence>
<reference evidence="5 6" key="1">
    <citation type="submission" date="2024-03" db="EMBL/GenBank/DDBJ databases">
        <title>Adaptation during the transition from Ophiocordyceps entomopathogen to insect associate is accompanied by gene loss and intensified selection.</title>
        <authorList>
            <person name="Ward C.M."/>
            <person name="Onetto C.A."/>
            <person name="Borneman A.R."/>
        </authorList>
    </citation>
    <scope>NUCLEOTIDE SEQUENCE [LARGE SCALE GENOMIC DNA]</scope>
    <source>
        <strain evidence="5">AWRI1</strain>
        <tissue evidence="5">Single Adult Female</tissue>
    </source>
</reference>
<dbReference type="Pfam" id="PF08698">
    <property type="entry name" value="Fcf2"/>
    <property type="match status" value="1"/>
</dbReference>
<dbReference type="PANTHER" id="PTHR21686:SF12">
    <property type="entry name" value="DEOXYNUCLEOTIDYLTRANSFERASE TERMINAL-INTERACTING PROTEIN 2"/>
    <property type="match status" value="1"/>
</dbReference>
<dbReference type="InterPro" id="IPR014810">
    <property type="entry name" value="Fcf2_C"/>
</dbReference>
<proteinExistence type="predicted"/>
<evidence type="ECO:0000313" key="6">
    <source>
        <dbReference type="Proteomes" id="UP001367676"/>
    </source>
</evidence>
<dbReference type="EMBL" id="JBBCAQ010000034">
    <property type="protein sequence ID" value="KAK7580667.1"/>
    <property type="molecule type" value="Genomic_DNA"/>
</dbReference>
<name>A0AAN9TB61_9HEMI</name>
<accession>A0AAN9TB61</accession>
<feature type="compositionally biased region" description="Basic residues" evidence="3">
    <location>
        <begin position="151"/>
        <end position="168"/>
    </location>
</feature>
<dbReference type="GO" id="GO:0005730">
    <property type="term" value="C:nucleolus"/>
    <property type="evidence" value="ECO:0007669"/>
    <property type="project" value="UniProtKB-SubCell"/>
</dbReference>
<keyword evidence="6" id="KW-1185">Reference proteome</keyword>
<protein>
    <recommendedName>
        <fullName evidence="4">Fcf2 pre-rRNA processing C-terminal domain-containing protein</fullName>
    </recommendedName>
</protein>
<evidence type="ECO:0000256" key="2">
    <source>
        <dbReference type="ARBA" id="ARBA00023242"/>
    </source>
</evidence>
<dbReference type="GO" id="GO:0006396">
    <property type="term" value="P:RNA processing"/>
    <property type="evidence" value="ECO:0007669"/>
    <property type="project" value="TreeGrafter"/>
</dbReference>
<feature type="domain" description="Fcf2 pre-rRNA processing C-terminal" evidence="4">
    <location>
        <begin position="51"/>
        <end position="141"/>
    </location>
</feature>
<evidence type="ECO:0000256" key="1">
    <source>
        <dbReference type="ARBA" id="ARBA00004604"/>
    </source>
</evidence>
<organism evidence="5 6">
    <name type="scientific">Parthenolecanium corni</name>
    <dbReference type="NCBI Taxonomy" id="536013"/>
    <lineage>
        <taxon>Eukaryota</taxon>
        <taxon>Metazoa</taxon>
        <taxon>Ecdysozoa</taxon>
        <taxon>Arthropoda</taxon>
        <taxon>Hexapoda</taxon>
        <taxon>Insecta</taxon>
        <taxon>Pterygota</taxon>
        <taxon>Neoptera</taxon>
        <taxon>Paraneoptera</taxon>
        <taxon>Hemiptera</taxon>
        <taxon>Sternorrhyncha</taxon>
        <taxon>Coccoidea</taxon>
        <taxon>Coccidae</taxon>
        <taxon>Parthenolecanium</taxon>
    </lineage>
</organism>
<keyword evidence="2" id="KW-0539">Nucleus</keyword>
<feature type="region of interest" description="Disordered" evidence="3">
    <location>
        <begin position="146"/>
        <end position="168"/>
    </location>
</feature>
<evidence type="ECO:0000259" key="4">
    <source>
        <dbReference type="Pfam" id="PF08698"/>
    </source>
</evidence>
<evidence type="ECO:0000256" key="3">
    <source>
        <dbReference type="SAM" id="MobiDB-lite"/>
    </source>
</evidence>
<dbReference type="InterPro" id="IPR039883">
    <property type="entry name" value="Fcf2/DNTTIP2"/>
</dbReference>
<sequence length="168" mass="20051">MIKLKSKPASTVDDVLKKSVITEGFEKLPHVPLNNKNQRLAKKERRQEKLKTKGESWFNLPVMKITPEVHKDLEVLQMRSALDPRRFYKRNDMKMLPKYFQVGRVQDSATDAHKATRKERKKNIVEELLADMEAKQYIKRKHQEIMYSDPKRRRKAQLKAKRLKKQKR</sequence>
<dbReference type="Proteomes" id="UP001367676">
    <property type="component" value="Unassembled WGS sequence"/>
</dbReference>
<comment type="caution">
    <text evidence="5">The sequence shown here is derived from an EMBL/GenBank/DDBJ whole genome shotgun (WGS) entry which is preliminary data.</text>
</comment>
<comment type="subcellular location">
    <subcellularLocation>
        <location evidence="1">Nucleus</location>
        <location evidence="1">Nucleolus</location>
    </subcellularLocation>
</comment>
<dbReference type="PANTHER" id="PTHR21686">
    <property type="entry name" value="DEOXYNUCLEOTIDYLTRANSFERASE TERMINAL-INTERACTING PROTEIN 2"/>
    <property type="match status" value="1"/>
</dbReference>
<dbReference type="GO" id="GO:0003723">
    <property type="term" value="F:RNA binding"/>
    <property type="evidence" value="ECO:0007669"/>
    <property type="project" value="TreeGrafter"/>
</dbReference>
<dbReference type="AlphaFoldDB" id="A0AAN9TB61"/>